<reference evidence="2 3" key="1">
    <citation type="submission" date="2020-04" db="EMBL/GenBank/DDBJ databases">
        <title>Perkinsus olseni comparative genomics.</title>
        <authorList>
            <person name="Bogema D.R."/>
        </authorList>
    </citation>
    <scope>NUCLEOTIDE SEQUENCE [LARGE SCALE GENOMIC DNA]</scope>
    <source>
        <strain evidence="2">ATCC PRA-179</strain>
    </source>
</reference>
<feature type="compositionally biased region" description="Low complexity" evidence="1">
    <location>
        <begin position="362"/>
        <end position="385"/>
    </location>
</feature>
<organism evidence="2 3">
    <name type="scientific">Perkinsus olseni</name>
    <name type="common">Perkinsus atlanticus</name>
    <dbReference type="NCBI Taxonomy" id="32597"/>
    <lineage>
        <taxon>Eukaryota</taxon>
        <taxon>Sar</taxon>
        <taxon>Alveolata</taxon>
        <taxon>Perkinsozoa</taxon>
        <taxon>Perkinsea</taxon>
        <taxon>Perkinsida</taxon>
        <taxon>Perkinsidae</taxon>
        <taxon>Perkinsus</taxon>
    </lineage>
</organism>
<feature type="region of interest" description="Disordered" evidence="1">
    <location>
        <begin position="215"/>
        <end position="246"/>
    </location>
</feature>
<proteinExistence type="predicted"/>
<dbReference type="OrthoDB" id="434021at2759"/>
<feature type="region of interest" description="Disordered" evidence="1">
    <location>
        <begin position="360"/>
        <end position="385"/>
    </location>
</feature>
<dbReference type="AlphaFoldDB" id="A0A7J6LA74"/>
<protein>
    <submittedName>
        <fullName evidence="2">Uncharacterized protein</fullName>
    </submittedName>
</protein>
<evidence type="ECO:0000256" key="1">
    <source>
        <dbReference type="SAM" id="MobiDB-lite"/>
    </source>
</evidence>
<name>A0A7J6LA74_PEROL</name>
<dbReference type="Proteomes" id="UP000570595">
    <property type="component" value="Unassembled WGS sequence"/>
</dbReference>
<feature type="compositionally biased region" description="Pro residues" evidence="1">
    <location>
        <begin position="227"/>
        <end position="243"/>
    </location>
</feature>
<accession>A0A7J6LA74</accession>
<feature type="compositionally biased region" description="Low complexity" evidence="1">
    <location>
        <begin position="215"/>
        <end position="226"/>
    </location>
</feature>
<evidence type="ECO:0000313" key="2">
    <source>
        <dbReference type="EMBL" id="KAF4656127.1"/>
    </source>
</evidence>
<evidence type="ECO:0000313" key="3">
    <source>
        <dbReference type="Proteomes" id="UP000570595"/>
    </source>
</evidence>
<dbReference type="EMBL" id="JABAHT010000426">
    <property type="protein sequence ID" value="KAF4656127.1"/>
    <property type="molecule type" value="Genomic_DNA"/>
</dbReference>
<comment type="caution">
    <text evidence="2">The sequence shown here is derived from an EMBL/GenBank/DDBJ whole genome shotgun (WGS) entry which is preliminary data.</text>
</comment>
<gene>
    <name evidence="2" type="ORF">FOZ61_007164</name>
</gene>
<sequence>MVWQSAQHEVDSMPPRVACCYRWAARDVLLPALAEAFPSRLSKPSRLTTVPVPPRLARTGRYGRILSHRIIFLFYSMRSYIPLLFNLGLIAQSVDGARPVGTYARSNTDGDGGLLIFDRDDETLQLVVKLRGCVAAAHDVRYQTMGIADSQDFWLIPDYSSTGFQAALTACNHPTIHSDSFEHLLVTKKGSDPMGRVTVHVGGYDWNFDRGSDYTPTAAPTTRAPPTRYPTAPPTTTPAPSPSERPVGRYDYRQSSNSGFLVFGQYSQTMHVSINLNGCRTTVYNVPYDISPIWGHDDMFWVLPDYSSTNFKSNINRCSDPVVHGGSFEQLLVRTQSGGVPMGQVRVYVGGRTYWNFDHSSTPTTPAAPTTTRRPLPTRPRTTTPAARITPWVPSLSAAPKGLYEAQSDGVSGQLIFFQEKELFGMHVTLGGCRLYVEDIPFEMVVENGVSFVKPDYSSTSLPSTLRRCGFYANSRYELEDLEKIEFRDAQDPTQQTLTIYRQIRTSGKAQGKIFENH</sequence>